<dbReference type="Proteomes" id="UP000184386">
    <property type="component" value="Unassembled WGS sequence"/>
</dbReference>
<feature type="transmembrane region" description="Helical" evidence="1">
    <location>
        <begin position="121"/>
        <end position="143"/>
    </location>
</feature>
<dbReference type="EMBL" id="FRAC01000006">
    <property type="protein sequence ID" value="SHJ44385.1"/>
    <property type="molecule type" value="Genomic_DNA"/>
</dbReference>
<name>A0A1M6JCF5_9FIRM</name>
<dbReference type="AlphaFoldDB" id="A0A1M6JCF5"/>
<feature type="transmembrane region" description="Helical" evidence="1">
    <location>
        <begin position="92"/>
        <end position="115"/>
    </location>
</feature>
<accession>A0A1M6JCF5</accession>
<keyword evidence="1" id="KW-1133">Transmembrane helix</keyword>
<evidence type="ECO:0000313" key="3">
    <source>
        <dbReference type="Proteomes" id="UP000184386"/>
    </source>
</evidence>
<keyword evidence="1" id="KW-0812">Transmembrane</keyword>
<dbReference type="STRING" id="1121322.SAMN02745136_00024"/>
<dbReference type="OrthoDB" id="2599257at2"/>
<reference evidence="2 3" key="1">
    <citation type="submission" date="2016-11" db="EMBL/GenBank/DDBJ databases">
        <authorList>
            <person name="Jaros S."/>
            <person name="Januszkiewicz K."/>
            <person name="Wedrychowicz H."/>
        </authorList>
    </citation>
    <scope>NUCLEOTIDE SEQUENCE [LARGE SCALE GENOMIC DNA]</scope>
    <source>
        <strain evidence="2 3">DSM 15929</strain>
    </source>
</reference>
<sequence>MTGEKRENSNFIGYEYRDILAVQGMEALWSDSMASFGWALEGSETSLTQGINTVNLKFKRDHKIRNKAELTRLQRQFEAAVREIESLEKSKATGASAFAFTFGVIGTAFMAGSVFSYIGGLIPLCIVLAVPAFAGWILPYFLYEKLKDKKIRSVTPLIDKQYDLIYETCEKASILLDN</sequence>
<protein>
    <submittedName>
        <fullName evidence="2">Uncharacterized protein</fullName>
    </submittedName>
</protein>
<evidence type="ECO:0000313" key="2">
    <source>
        <dbReference type="EMBL" id="SHJ44385.1"/>
    </source>
</evidence>
<gene>
    <name evidence="2" type="ORF">SAMN02745136_00024</name>
</gene>
<evidence type="ECO:0000256" key="1">
    <source>
        <dbReference type="SAM" id="Phobius"/>
    </source>
</evidence>
<keyword evidence="3" id="KW-1185">Reference proteome</keyword>
<dbReference type="RefSeq" id="WP_073271590.1">
    <property type="nucleotide sequence ID" value="NZ_FRAC01000006.1"/>
</dbReference>
<proteinExistence type="predicted"/>
<keyword evidence="1" id="KW-0472">Membrane</keyword>
<organism evidence="2 3">
    <name type="scientific">Anaerocolumna jejuensis DSM 15929</name>
    <dbReference type="NCBI Taxonomy" id="1121322"/>
    <lineage>
        <taxon>Bacteria</taxon>
        <taxon>Bacillati</taxon>
        <taxon>Bacillota</taxon>
        <taxon>Clostridia</taxon>
        <taxon>Lachnospirales</taxon>
        <taxon>Lachnospiraceae</taxon>
        <taxon>Anaerocolumna</taxon>
    </lineage>
</organism>